<proteinExistence type="predicted"/>
<dbReference type="AlphaFoldDB" id="A0A4Z1E585"/>
<feature type="domain" description="Zinc finger CGNR" evidence="1">
    <location>
        <begin position="128"/>
        <end position="169"/>
    </location>
</feature>
<comment type="caution">
    <text evidence="2">The sequence shown here is derived from an EMBL/GenBank/DDBJ whole genome shotgun (WGS) entry which is preliminary data.</text>
</comment>
<evidence type="ECO:0000259" key="1">
    <source>
        <dbReference type="Pfam" id="PF11706"/>
    </source>
</evidence>
<sequence>MSLHAAAALVNTARMRDGEDRLGTVEALDDFYDAHDYSGTHTHDEAELTAVREVRDGLARLWRVDRDEAVGLVNAMLLEGRARPQLVRHDHWDWHLHAHAPGAALATQIQVETAMALIDVVRAGAFDRLRTCEGCEAVLVDLSRNSSRRFCDVNNCGNRAHVEAYRARRSARG</sequence>
<keyword evidence="3" id="KW-1185">Reference proteome</keyword>
<dbReference type="Pfam" id="PF11706">
    <property type="entry name" value="zf-CGNR"/>
    <property type="match status" value="1"/>
</dbReference>
<organism evidence="2 3">
    <name type="scientific">Serinibacter arcticus</name>
    <dbReference type="NCBI Taxonomy" id="1655435"/>
    <lineage>
        <taxon>Bacteria</taxon>
        <taxon>Bacillati</taxon>
        <taxon>Actinomycetota</taxon>
        <taxon>Actinomycetes</taxon>
        <taxon>Micrococcales</taxon>
        <taxon>Beutenbergiaceae</taxon>
        <taxon>Serinibacter</taxon>
    </lineage>
</organism>
<name>A0A4Z1E585_9MICO</name>
<dbReference type="EMBL" id="RHPJ01000001">
    <property type="protein sequence ID" value="TGO05942.1"/>
    <property type="molecule type" value="Genomic_DNA"/>
</dbReference>
<dbReference type="Gene3D" id="1.10.3300.10">
    <property type="entry name" value="Jann2411-like domain"/>
    <property type="match status" value="1"/>
</dbReference>
<gene>
    <name evidence="2" type="ORF">SERN_0134</name>
</gene>
<dbReference type="InterPro" id="IPR010852">
    <property type="entry name" value="ABATE"/>
</dbReference>
<protein>
    <recommendedName>
        <fullName evidence="1">Zinc finger CGNR domain-containing protein</fullName>
    </recommendedName>
</protein>
<dbReference type="Proteomes" id="UP000297318">
    <property type="component" value="Unassembled WGS sequence"/>
</dbReference>
<dbReference type="PANTHER" id="PTHR35525:SF3">
    <property type="entry name" value="BLL6575 PROTEIN"/>
    <property type="match status" value="1"/>
</dbReference>
<dbReference type="InterPro" id="IPR023286">
    <property type="entry name" value="ABATE_dom_sf"/>
</dbReference>
<reference evidence="2 3" key="1">
    <citation type="submission" date="2018-11" db="EMBL/GenBank/DDBJ databases">
        <title>Complete genome sequencing of the Actinobacteria Serinibacter sp. K3-2.</title>
        <authorList>
            <person name="Rakitin A.L."/>
            <person name="Beletsky A.V."/>
            <person name="Mardanov A.V."/>
            <person name="Ravin N.V."/>
            <person name="Gromova A.S."/>
            <person name="Filippova S.N."/>
            <person name="Gal'Chenko V.F."/>
        </authorList>
    </citation>
    <scope>NUCLEOTIDE SEQUENCE [LARGE SCALE GENOMIC DNA]</scope>
    <source>
        <strain evidence="2 3">K3-2</strain>
    </source>
</reference>
<accession>A0A4Z1E585</accession>
<dbReference type="Pfam" id="PF07336">
    <property type="entry name" value="ABATE"/>
    <property type="match status" value="1"/>
</dbReference>
<evidence type="ECO:0000313" key="2">
    <source>
        <dbReference type="EMBL" id="TGO05942.1"/>
    </source>
</evidence>
<dbReference type="InterPro" id="IPR021005">
    <property type="entry name" value="Znf_CGNR"/>
</dbReference>
<dbReference type="PANTHER" id="PTHR35525">
    <property type="entry name" value="BLL6575 PROTEIN"/>
    <property type="match status" value="1"/>
</dbReference>
<evidence type="ECO:0000313" key="3">
    <source>
        <dbReference type="Proteomes" id="UP000297318"/>
    </source>
</evidence>
<dbReference type="SUPFAM" id="SSF160904">
    <property type="entry name" value="Jann2411-like"/>
    <property type="match status" value="1"/>
</dbReference>